<keyword evidence="4" id="KW-0641">Proline biosynthesis</keyword>
<comment type="catalytic activity">
    <reaction evidence="4">
        <text>L-proline + NADP(+) = (S)-1-pyrroline-5-carboxylate + NADPH + 2 H(+)</text>
        <dbReference type="Rhea" id="RHEA:14109"/>
        <dbReference type="ChEBI" id="CHEBI:15378"/>
        <dbReference type="ChEBI" id="CHEBI:17388"/>
        <dbReference type="ChEBI" id="CHEBI:57783"/>
        <dbReference type="ChEBI" id="CHEBI:58349"/>
        <dbReference type="ChEBI" id="CHEBI:60039"/>
        <dbReference type="EC" id="1.5.1.2"/>
    </reaction>
</comment>
<dbReference type="PANTHER" id="PTHR11645:SF0">
    <property type="entry name" value="PYRROLINE-5-CARBOXYLATE REDUCTASE 3"/>
    <property type="match status" value="1"/>
</dbReference>
<evidence type="ECO:0000256" key="1">
    <source>
        <dbReference type="ARBA" id="ARBA00005525"/>
    </source>
</evidence>
<dbReference type="Gene3D" id="1.10.3730.10">
    <property type="entry name" value="ProC C-terminal domain-like"/>
    <property type="match status" value="1"/>
</dbReference>
<comment type="function">
    <text evidence="4">Catalyzes the reduction of 1-pyrroline-5-carboxylate (PCA) to L-proline.</text>
</comment>
<dbReference type="InterPro" id="IPR029036">
    <property type="entry name" value="P5CR_dimer"/>
</dbReference>
<accession>A0A2Z5UTA4</accession>
<evidence type="ECO:0000256" key="5">
    <source>
        <dbReference type="NCBIfam" id="TIGR00112"/>
    </source>
</evidence>
<comment type="pathway">
    <text evidence="4">Amino-acid biosynthesis; L-proline biosynthesis; L-proline from L-glutamate 5-semialdehyde: step 1/1.</text>
</comment>
<dbReference type="AlphaFoldDB" id="A0A2Z5UTA4"/>
<feature type="binding site" evidence="6">
    <location>
        <position position="64"/>
    </location>
    <ligand>
        <name>NADPH</name>
        <dbReference type="ChEBI" id="CHEBI:57783"/>
    </ligand>
</feature>
<keyword evidence="2 4" id="KW-0521">NADP</keyword>
<comment type="similarity">
    <text evidence="1 4">Belongs to the pyrroline-5-carboxylate reductase family.</text>
</comment>
<dbReference type="Gene3D" id="3.40.50.720">
    <property type="entry name" value="NAD(P)-binding Rossmann-like Domain"/>
    <property type="match status" value="1"/>
</dbReference>
<gene>
    <name evidence="4 9" type="primary">proC</name>
    <name evidence="9" type="ORF">RVIR1_01240</name>
</gene>
<reference evidence="9 10" key="1">
    <citation type="submission" date="2017-03" db="EMBL/GenBank/DDBJ databases">
        <title>The genome sequence of Candidatus Rickettsiella viridis.</title>
        <authorList>
            <person name="Nikoh N."/>
            <person name="Tsuchida T."/>
            <person name="Yamaguchi K."/>
            <person name="Maeda T."/>
            <person name="Shigenobu S."/>
            <person name="Fukatsu T."/>
        </authorList>
    </citation>
    <scope>NUCLEOTIDE SEQUENCE [LARGE SCALE GENOMIC DNA]</scope>
    <source>
        <strain evidence="9 10">Ap-RA04</strain>
    </source>
</reference>
<dbReference type="Proteomes" id="UP000282483">
    <property type="component" value="Chromosome"/>
</dbReference>
<organism evidence="9 10">
    <name type="scientific">Candidatus Rickettsiella viridis</name>
    <dbReference type="NCBI Taxonomy" id="676208"/>
    <lineage>
        <taxon>Bacteria</taxon>
        <taxon>Pseudomonadati</taxon>
        <taxon>Pseudomonadota</taxon>
        <taxon>Gammaproteobacteria</taxon>
        <taxon>Legionellales</taxon>
        <taxon>Coxiellaceae</taxon>
        <taxon>Rickettsiella</taxon>
    </lineage>
</organism>
<dbReference type="PANTHER" id="PTHR11645">
    <property type="entry name" value="PYRROLINE-5-CARBOXYLATE REDUCTASE"/>
    <property type="match status" value="1"/>
</dbReference>
<comment type="catalytic activity">
    <reaction evidence="4">
        <text>L-proline + NAD(+) = (S)-1-pyrroline-5-carboxylate + NADH + 2 H(+)</text>
        <dbReference type="Rhea" id="RHEA:14105"/>
        <dbReference type="ChEBI" id="CHEBI:15378"/>
        <dbReference type="ChEBI" id="CHEBI:17388"/>
        <dbReference type="ChEBI" id="CHEBI:57540"/>
        <dbReference type="ChEBI" id="CHEBI:57945"/>
        <dbReference type="ChEBI" id="CHEBI:60039"/>
        <dbReference type="EC" id="1.5.1.2"/>
    </reaction>
</comment>
<dbReference type="HAMAP" id="MF_01925">
    <property type="entry name" value="P5C_reductase"/>
    <property type="match status" value="1"/>
</dbReference>
<evidence type="ECO:0000313" key="9">
    <source>
        <dbReference type="EMBL" id="BBB14664.1"/>
    </source>
</evidence>
<protein>
    <recommendedName>
        <fullName evidence="4 5">Pyrroline-5-carboxylate reductase</fullName>
        <shortName evidence="4">P5C reductase</shortName>
        <shortName evidence="4">P5CR</shortName>
        <ecNumber evidence="4 5">1.5.1.2</ecNumber>
    </recommendedName>
    <alternativeName>
        <fullName evidence="4">PCA reductase</fullName>
    </alternativeName>
</protein>
<dbReference type="KEGG" id="rvi:RVIR1_01240"/>
<dbReference type="GO" id="GO:0004735">
    <property type="term" value="F:pyrroline-5-carboxylate reductase activity"/>
    <property type="evidence" value="ECO:0007669"/>
    <property type="project" value="UniProtKB-UniRule"/>
</dbReference>
<dbReference type="InterPro" id="IPR028939">
    <property type="entry name" value="P5C_Rdtase_cat_N"/>
</dbReference>
<dbReference type="SUPFAM" id="SSF51735">
    <property type="entry name" value="NAD(P)-binding Rossmann-fold domains"/>
    <property type="match status" value="1"/>
</dbReference>
<feature type="binding site" evidence="6">
    <location>
        <begin position="77"/>
        <end position="80"/>
    </location>
    <ligand>
        <name>NADP(+)</name>
        <dbReference type="ChEBI" id="CHEBI:58349"/>
    </ligand>
</feature>
<keyword evidence="4" id="KW-0028">Amino-acid biosynthesis</keyword>
<evidence type="ECO:0000256" key="4">
    <source>
        <dbReference type="HAMAP-Rule" id="MF_01925"/>
    </source>
</evidence>
<evidence type="ECO:0000259" key="8">
    <source>
        <dbReference type="Pfam" id="PF14748"/>
    </source>
</evidence>
<sequence length="285" mass="30743">MNSNTVENSSTKNIAFIGAGNMANSLIRGLLNNGYDANNIWASNTNVTLLDHLKKLKIHTSTDNRLVANAADVLVLAVKPQILKEVATEMADLIREKKPLIISLAVGINLKTIHNYLQDASISIIRCMPNTPALLGSGTTGLFPNRHCSSIQKDAAEALFRSVGIVVWCKQEEEIDIVAALSGSGPAYFFLLIEALQNAGTELGLSKETASLLSQKTALGAARMAIESEGKESIEQLRQNVTSRGGTTQAALNVLEQANFRELIKKAMLAAKQRAEALAEEFENQ</sequence>
<dbReference type="NCBIfam" id="TIGR00112">
    <property type="entry name" value="proC"/>
    <property type="match status" value="1"/>
</dbReference>
<dbReference type="GO" id="GO:0005737">
    <property type="term" value="C:cytoplasm"/>
    <property type="evidence" value="ECO:0007669"/>
    <property type="project" value="UniProtKB-SubCell"/>
</dbReference>
<evidence type="ECO:0000256" key="3">
    <source>
        <dbReference type="ARBA" id="ARBA00023002"/>
    </source>
</evidence>
<dbReference type="PIRSF" id="PIRSF000193">
    <property type="entry name" value="Pyrrol-5-carb_rd"/>
    <property type="match status" value="1"/>
</dbReference>
<dbReference type="FunFam" id="1.10.3730.10:FF:000001">
    <property type="entry name" value="Pyrroline-5-carboxylate reductase"/>
    <property type="match status" value="1"/>
</dbReference>
<dbReference type="GO" id="GO:0055129">
    <property type="term" value="P:L-proline biosynthetic process"/>
    <property type="evidence" value="ECO:0007669"/>
    <property type="project" value="UniProtKB-UniRule"/>
</dbReference>
<proteinExistence type="inferred from homology"/>
<dbReference type="Pfam" id="PF03807">
    <property type="entry name" value="F420_oxidored"/>
    <property type="match status" value="1"/>
</dbReference>
<feature type="domain" description="Pyrroline-5-carboxylate reductase catalytic N-terminal" evidence="7">
    <location>
        <begin position="14"/>
        <end position="106"/>
    </location>
</feature>
<dbReference type="UniPathway" id="UPA00098">
    <property type="reaction ID" value="UER00361"/>
</dbReference>
<evidence type="ECO:0000256" key="2">
    <source>
        <dbReference type="ARBA" id="ARBA00022857"/>
    </source>
</evidence>
<comment type="subcellular location">
    <subcellularLocation>
        <location evidence="4">Cytoplasm</location>
    </subcellularLocation>
</comment>
<dbReference type="RefSeq" id="WP_232019577.1">
    <property type="nucleotide sequence ID" value="NZ_AP018005.1"/>
</dbReference>
<dbReference type="EMBL" id="AP018005">
    <property type="protein sequence ID" value="BBB14664.1"/>
    <property type="molecule type" value="Genomic_DNA"/>
</dbReference>
<evidence type="ECO:0000259" key="7">
    <source>
        <dbReference type="Pfam" id="PF03807"/>
    </source>
</evidence>
<dbReference type="InterPro" id="IPR008927">
    <property type="entry name" value="6-PGluconate_DH-like_C_sf"/>
</dbReference>
<feature type="binding site" evidence="6">
    <location>
        <begin position="17"/>
        <end position="22"/>
    </location>
    <ligand>
        <name>NADP(+)</name>
        <dbReference type="ChEBI" id="CHEBI:58349"/>
    </ligand>
</feature>
<keyword evidence="10" id="KW-1185">Reference proteome</keyword>
<keyword evidence="3 4" id="KW-0560">Oxidoreductase</keyword>
<dbReference type="InterPro" id="IPR000304">
    <property type="entry name" value="Pyrroline-COOH_reductase"/>
</dbReference>
<evidence type="ECO:0000256" key="6">
    <source>
        <dbReference type="PIRSR" id="PIRSR000193-1"/>
    </source>
</evidence>
<dbReference type="SUPFAM" id="SSF48179">
    <property type="entry name" value="6-phosphogluconate dehydrogenase C-terminal domain-like"/>
    <property type="match status" value="1"/>
</dbReference>
<dbReference type="InterPro" id="IPR036291">
    <property type="entry name" value="NAD(P)-bd_dom_sf"/>
</dbReference>
<evidence type="ECO:0000313" key="10">
    <source>
        <dbReference type="Proteomes" id="UP000282483"/>
    </source>
</evidence>
<feature type="domain" description="Pyrroline-5-carboxylate reductase dimerisation" evidence="8">
    <location>
        <begin position="172"/>
        <end position="277"/>
    </location>
</feature>
<name>A0A2Z5UTA4_9COXI</name>
<dbReference type="EC" id="1.5.1.2" evidence="4 5"/>
<dbReference type="Pfam" id="PF14748">
    <property type="entry name" value="P5CR_dimer"/>
    <property type="match status" value="1"/>
</dbReference>
<keyword evidence="4" id="KW-0963">Cytoplasm</keyword>